<reference evidence="7" key="2">
    <citation type="journal article" date="2024" name="Plant">
        <title>Genomic evolution and insights into agronomic trait innovations of Sesamum species.</title>
        <authorList>
            <person name="Miao H."/>
            <person name="Wang L."/>
            <person name="Qu L."/>
            <person name="Liu H."/>
            <person name="Sun Y."/>
            <person name="Le M."/>
            <person name="Wang Q."/>
            <person name="Wei S."/>
            <person name="Zheng Y."/>
            <person name="Lin W."/>
            <person name="Duan Y."/>
            <person name="Cao H."/>
            <person name="Xiong S."/>
            <person name="Wang X."/>
            <person name="Wei L."/>
            <person name="Li C."/>
            <person name="Ma Q."/>
            <person name="Ju M."/>
            <person name="Zhao R."/>
            <person name="Li G."/>
            <person name="Mu C."/>
            <person name="Tian Q."/>
            <person name="Mei H."/>
            <person name="Zhang T."/>
            <person name="Gao T."/>
            <person name="Zhang H."/>
        </authorList>
    </citation>
    <scope>NUCLEOTIDE SEQUENCE</scope>
    <source>
        <strain evidence="7">KEN8</strain>
    </source>
</reference>
<dbReference type="GO" id="GO:0001510">
    <property type="term" value="P:RNA methylation"/>
    <property type="evidence" value="ECO:0007669"/>
    <property type="project" value="InterPro"/>
</dbReference>
<gene>
    <name evidence="7" type="ORF">Scaly_2258200</name>
</gene>
<dbReference type="Pfam" id="PF01189">
    <property type="entry name" value="Methyltr_RsmB-F"/>
    <property type="match status" value="1"/>
</dbReference>
<dbReference type="GO" id="GO:0008173">
    <property type="term" value="F:RNA methyltransferase activity"/>
    <property type="evidence" value="ECO:0007669"/>
    <property type="project" value="InterPro"/>
</dbReference>
<dbReference type="InterPro" id="IPR049560">
    <property type="entry name" value="MeTrfase_RsmB-F_NOP2_cat"/>
</dbReference>
<dbReference type="InterPro" id="IPR029063">
    <property type="entry name" value="SAM-dependent_MTases_sf"/>
</dbReference>
<keyword evidence="4 5" id="KW-0694">RNA-binding</keyword>
<keyword evidence="3 5" id="KW-0949">S-adenosyl-L-methionine</keyword>
<evidence type="ECO:0000256" key="5">
    <source>
        <dbReference type="PROSITE-ProRule" id="PRU01023"/>
    </source>
</evidence>
<comment type="caution">
    <text evidence="5">Lacks conserved residue(s) required for the propagation of feature annotation.</text>
</comment>
<proteinExistence type="inferred from homology"/>
<evidence type="ECO:0000256" key="3">
    <source>
        <dbReference type="ARBA" id="ARBA00022691"/>
    </source>
</evidence>
<dbReference type="PROSITE" id="PS51686">
    <property type="entry name" value="SAM_MT_RSMB_NOP"/>
    <property type="match status" value="1"/>
</dbReference>
<evidence type="ECO:0000256" key="4">
    <source>
        <dbReference type="ARBA" id="ARBA00022884"/>
    </source>
</evidence>
<keyword evidence="2 5" id="KW-0808">Transferase</keyword>
<reference evidence="7" key="1">
    <citation type="submission" date="2020-06" db="EMBL/GenBank/DDBJ databases">
        <authorList>
            <person name="Li T."/>
            <person name="Hu X."/>
            <person name="Zhang T."/>
            <person name="Song X."/>
            <person name="Zhang H."/>
            <person name="Dai N."/>
            <person name="Sheng W."/>
            <person name="Hou X."/>
            <person name="Wei L."/>
        </authorList>
    </citation>
    <scope>NUCLEOTIDE SEQUENCE</scope>
    <source>
        <strain evidence="7">KEN8</strain>
        <tissue evidence="7">Leaf</tissue>
    </source>
</reference>
<dbReference type="PRINTS" id="PR02010">
    <property type="entry name" value="RCMT9"/>
</dbReference>
<dbReference type="InterPro" id="IPR023267">
    <property type="entry name" value="RCMT"/>
</dbReference>
<dbReference type="GO" id="GO:0003723">
    <property type="term" value="F:RNA binding"/>
    <property type="evidence" value="ECO:0007669"/>
    <property type="project" value="UniProtKB-UniRule"/>
</dbReference>
<keyword evidence="1 5" id="KW-0489">Methyltransferase</keyword>
<dbReference type="EMBL" id="JACGWM010000014">
    <property type="protein sequence ID" value="KAL0328256.1"/>
    <property type="molecule type" value="Genomic_DNA"/>
</dbReference>
<feature type="binding site" evidence="5">
    <location>
        <position position="291"/>
    </location>
    <ligand>
        <name>S-adenosyl-L-methionine</name>
        <dbReference type="ChEBI" id="CHEBI:59789"/>
    </ligand>
</feature>
<evidence type="ECO:0000256" key="1">
    <source>
        <dbReference type="ARBA" id="ARBA00022603"/>
    </source>
</evidence>
<dbReference type="InterPro" id="IPR001678">
    <property type="entry name" value="MeTrfase_RsmB-F_NOP2_dom"/>
</dbReference>
<dbReference type="PANTHER" id="PTHR22807">
    <property type="entry name" value="NOP2 YEAST -RELATED NOL1/NOP2/FMU SUN DOMAIN-CONTAINING"/>
    <property type="match status" value="1"/>
</dbReference>
<feature type="domain" description="SAM-dependent MTase RsmB/NOP-type" evidence="6">
    <location>
        <begin position="285"/>
        <end position="416"/>
    </location>
</feature>
<protein>
    <submittedName>
        <fullName evidence="7">tRNA (Cytosine(34)-C(5))-methyltransferase, mitochondrial</fullName>
    </submittedName>
</protein>
<sequence length="418" mass="46675">MDDEVVATSSELPLPEDFLHFLNQNGLDPSIYVASHSTPRYIRLKPGCEAQLPEIEAEIKCKLNEVGWLPNFYYLPPEVRIASTKAYQEGKIYGIDAASGAAVVALIFLREIMFLTSVQLLKLLAISVCVCVSRAPQHSLSSAKLCMILDLLGCSGSVTGVDVARHRLAASRTMLQKYALGDRCRLFVADGTTFSLIPVGVESNSKSCNGEMEENLEIYKEWTARRPWKERKRMAKAMENIDSMMSKQIQDPELIFYGRHSGVVGLSKHNVFRTFDDVEISQSGYDKVLVDAECTHDGSIKHIQKFEQWGWTTLSRRVLGAERTDALTVLQLKLLTNGFRLLKAGGSLVYSTCSLTVAQNEDIVEQFLSRHVSAELLEIEAAKNWPCRQARIPKTLRFDPLTSSTSGLFVAKFTKLDI</sequence>
<comment type="caution">
    <text evidence="7">The sequence shown here is derived from an EMBL/GenBank/DDBJ whole genome shotgun (WGS) entry which is preliminary data.</text>
</comment>
<dbReference type="SUPFAM" id="SSF53335">
    <property type="entry name" value="S-adenosyl-L-methionine-dependent methyltransferases"/>
    <property type="match status" value="1"/>
</dbReference>
<accession>A0AAW2MDM9</accession>
<dbReference type="Gene3D" id="3.40.50.150">
    <property type="entry name" value="Vaccinia Virus protein VP39"/>
    <property type="match status" value="1"/>
</dbReference>
<dbReference type="PRINTS" id="PR02008">
    <property type="entry name" value="RCMTFAMILY"/>
</dbReference>
<dbReference type="PANTHER" id="PTHR22807:SF16">
    <property type="entry name" value="SAM-DEPENDENT MTASE RSMB_NOP-TYPE DOMAIN-CONTAINING PROTEIN"/>
    <property type="match status" value="1"/>
</dbReference>
<organism evidence="7">
    <name type="scientific">Sesamum calycinum</name>
    <dbReference type="NCBI Taxonomy" id="2727403"/>
    <lineage>
        <taxon>Eukaryota</taxon>
        <taxon>Viridiplantae</taxon>
        <taxon>Streptophyta</taxon>
        <taxon>Embryophyta</taxon>
        <taxon>Tracheophyta</taxon>
        <taxon>Spermatophyta</taxon>
        <taxon>Magnoliopsida</taxon>
        <taxon>eudicotyledons</taxon>
        <taxon>Gunneridae</taxon>
        <taxon>Pentapetalae</taxon>
        <taxon>asterids</taxon>
        <taxon>lamiids</taxon>
        <taxon>Lamiales</taxon>
        <taxon>Pedaliaceae</taxon>
        <taxon>Sesamum</taxon>
    </lineage>
</organism>
<feature type="active site" description="Nucleophile" evidence="5">
    <location>
        <position position="353"/>
    </location>
</feature>
<evidence type="ECO:0000256" key="2">
    <source>
        <dbReference type="ARBA" id="ARBA00022679"/>
    </source>
</evidence>
<dbReference type="InterPro" id="IPR023269">
    <property type="entry name" value="RCMT_subfamily_9"/>
</dbReference>
<dbReference type="AlphaFoldDB" id="A0AAW2MDM9"/>
<evidence type="ECO:0000259" key="6">
    <source>
        <dbReference type="PROSITE" id="PS51686"/>
    </source>
</evidence>
<name>A0AAW2MDM9_9LAMI</name>
<comment type="similarity">
    <text evidence="5">Belongs to the class I-like SAM-binding methyltransferase superfamily. RsmB/NOP family.</text>
</comment>
<evidence type="ECO:0000313" key="7">
    <source>
        <dbReference type="EMBL" id="KAL0328256.1"/>
    </source>
</evidence>